<evidence type="ECO:0000313" key="5">
    <source>
        <dbReference type="EMBL" id="OBS58998.1"/>
    </source>
</evidence>
<dbReference type="Gene3D" id="3.10.450.10">
    <property type="match status" value="1"/>
</dbReference>
<gene>
    <name evidence="5" type="ORF">A6R68_09876</name>
</gene>
<dbReference type="SMART" id="SM00043">
    <property type="entry name" value="CY"/>
    <property type="match status" value="1"/>
</dbReference>
<dbReference type="PROSITE" id="PS00287">
    <property type="entry name" value="CYSTATIN"/>
    <property type="match status" value="1"/>
</dbReference>
<dbReference type="Pfam" id="PF00031">
    <property type="entry name" value="Cystatin"/>
    <property type="match status" value="1"/>
</dbReference>
<dbReference type="OrthoDB" id="9632677at2759"/>
<feature type="signal peptide" evidence="3">
    <location>
        <begin position="1"/>
        <end position="28"/>
    </location>
</feature>
<proteinExistence type="inferred from homology"/>
<dbReference type="InterPro" id="IPR018073">
    <property type="entry name" value="Prot_inh_cystat_CS"/>
</dbReference>
<dbReference type="GO" id="GO:0005615">
    <property type="term" value="C:extracellular space"/>
    <property type="evidence" value="ECO:0007669"/>
    <property type="project" value="TreeGrafter"/>
</dbReference>
<organism evidence="5 6">
    <name type="scientific">Neotoma lepida</name>
    <name type="common">Desert woodrat</name>
    <dbReference type="NCBI Taxonomy" id="56216"/>
    <lineage>
        <taxon>Eukaryota</taxon>
        <taxon>Metazoa</taxon>
        <taxon>Chordata</taxon>
        <taxon>Craniata</taxon>
        <taxon>Vertebrata</taxon>
        <taxon>Euteleostomi</taxon>
        <taxon>Mammalia</taxon>
        <taxon>Eutheria</taxon>
        <taxon>Euarchontoglires</taxon>
        <taxon>Glires</taxon>
        <taxon>Rodentia</taxon>
        <taxon>Myomorpha</taxon>
        <taxon>Muroidea</taxon>
        <taxon>Cricetidae</taxon>
        <taxon>Neotominae</taxon>
        <taxon>Neotoma</taxon>
    </lineage>
</organism>
<feature type="chain" id="PRO_5018764276" description="Cystatin domain-containing protein" evidence="3">
    <location>
        <begin position="29"/>
        <end position="119"/>
    </location>
</feature>
<feature type="domain" description="Cystatin" evidence="4">
    <location>
        <begin position="30"/>
        <end position="119"/>
    </location>
</feature>
<dbReference type="SUPFAM" id="SSF54403">
    <property type="entry name" value="Cystatin/monellin"/>
    <property type="match status" value="1"/>
</dbReference>
<dbReference type="AlphaFoldDB" id="A0A1A6FYJ0"/>
<dbReference type="FunFam" id="3.10.450.10:FF:000004">
    <property type="entry name" value="Cystatin C"/>
    <property type="match status" value="1"/>
</dbReference>
<evidence type="ECO:0000256" key="2">
    <source>
        <dbReference type="ARBA" id="ARBA00023157"/>
    </source>
</evidence>
<dbReference type="GO" id="GO:0005737">
    <property type="term" value="C:cytoplasm"/>
    <property type="evidence" value="ECO:0007669"/>
    <property type="project" value="TreeGrafter"/>
</dbReference>
<dbReference type="EMBL" id="LZPO01109434">
    <property type="protein sequence ID" value="OBS58998.1"/>
    <property type="molecule type" value="Genomic_DNA"/>
</dbReference>
<dbReference type="Proteomes" id="UP000092124">
    <property type="component" value="Unassembled WGS sequence"/>
</dbReference>
<sequence length="119" mass="13300">MACLLHTPVLLLTTLMVVVNLSLNPVLGHTLLGGIEESNMQEEGAPEALEYAVSQYNENNSDIHVSHVMDVRRVQKQVVAGTNFYFDVILGQTTCMKSQDNLTYCPLNDQAVQQKFFEK</sequence>
<keyword evidence="3" id="KW-0732">Signal</keyword>
<evidence type="ECO:0000256" key="3">
    <source>
        <dbReference type="SAM" id="SignalP"/>
    </source>
</evidence>
<keyword evidence="2" id="KW-1015">Disulfide bond</keyword>
<evidence type="ECO:0000313" key="6">
    <source>
        <dbReference type="Proteomes" id="UP000092124"/>
    </source>
</evidence>
<evidence type="ECO:0000256" key="1">
    <source>
        <dbReference type="ARBA" id="ARBA00009403"/>
    </source>
</evidence>
<dbReference type="CDD" id="cd00042">
    <property type="entry name" value="CY"/>
    <property type="match status" value="1"/>
</dbReference>
<dbReference type="STRING" id="56216.A0A1A6FYJ0"/>
<evidence type="ECO:0000259" key="4">
    <source>
        <dbReference type="SMART" id="SM00043"/>
    </source>
</evidence>
<accession>A0A1A6FYJ0</accession>
<dbReference type="GO" id="GO:0004869">
    <property type="term" value="F:cysteine-type endopeptidase inhibitor activity"/>
    <property type="evidence" value="ECO:0007669"/>
    <property type="project" value="InterPro"/>
</dbReference>
<reference evidence="5 6" key="1">
    <citation type="submission" date="2016-06" db="EMBL/GenBank/DDBJ databases">
        <title>The Draft Genome Sequence and Annotation of the Desert Woodrat Neotoma lepida.</title>
        <authorList>
            <person name="Campbell M."/>
            <person name="Oakeson K.F."/>
            <person name="Yandell M."/>
            <person name="Halpert J.R."/>
            <person name="Dearing D."/>
        </authorList>
    </citation>
    <scope>NUCLEOTIDE SEQUENCE [LARGE SCALE GENOMIC DNA]</scope>
    <source>
        <strain evidence="5">417</strain>
        <tissue evidence="5">Liver</tissue>
    </source>
</reference>
<dbReference type="PANTHER" id="PTHR46186">
    <property type="entry name" value="CYSTATIN"/>
    <property type="match status" value="1"/>
</dbReference>
<keyword evidence="6" id="KW-1185">Reference proteome</keyword>
<comment type="similarity">
    <text evidence="1">Belongs to the cystatin family.</text>
</comment>
<dbReference type="PANTHER" id="PTHR46186:SF6">
    <property type="entry name" value="CYSTATIN-C"/>
    <property type="match status" value="1"/>
</dbReference>
<protein>
    <recommendedName>
        <fullName evidence="4">Cystatin domain-containing protein</fullName>
    </recommendedName>
</protein>
<dbReference type="GO" id="GO:0031982">
    <property type="term" value="C:vesicle"/>
    <property type="evidence" value="ECO:0007669"/>
    <property type="project" value="TreeGrafter"/>
</dbReference>
<name>A0A1A6FYJ0_NEOLE</name>
<comment type="caution">
    <text evidence="5">The sequence shown here is derived from an EMBL/GenBank/DDBJ whole genome shotgun (WGS) entry which is preliminary data.</text>
</comment>
<dbReference type="InterPro" id="IPR000010">
    <property type="entry name" value="Cystatin_dom"/>
</dbReference>
<dbReference type="InterPro" id="IPR046350">
    <property type="entry name" value="Cystatin_sf"/>
</dbReference>